<keyword evidence="1" id="KW-0175">Coiled coil</keyword>
<dbReference type="STRING" id="543728.Vapar_4590"/>
<proteinExistence type="predicted"/>
<name>C5CL45_VARPS</name>
<dbReference type="EMBL" id="CP001635">
    <property type="protein sequence ID" value="ACS21196.1"/>
    <property type="molecule type" value="Genomic_DNA"/>
</dbReference>
<evidence type="ECO:0000256" key="1">
    <source>
        <dbReference type="SAM" id="Coils"/>
    </source>
</evidence>
<organism evidence="3">
    <name type="scientific">Variovorax paradoxus (strain S110)</name>
    <dbReference type="NCBI Taxonomy" id="543728"/>
    <lineage>
        <taxon>Bacteria</taxon>
        <taxon>Pseudomonadati</taxon>
        <taxon>Pseudomonadota</taxon>
        <taxon>Betaproteobacteria</taxon>
        <taxon>Burkholderiales</taxon>
        <taxon>Comamonadaceae</taxon>
        <taxon>Variovorax</taxon>
    </lineage>
</organism>
<sequence precursor="true">MKSMFVTFAIALVLPVAAQGQVSDQTCKDLANMVGSGYSTFLTQTRRDALNYYAKCESSDKSSKAGLDITYSGFGLGADYSDASKTQECTKSKATLSINDSDYAQVKQVFRAGLDVVSQCLVLASRGWDVRTRGYKDAVSLNIANTSSTGGRLNAVDIVGDGASTTTCKGLPKKYPAKIGQEGISALCTRVASQQLIDGTTNVQAEDVFINLQLADGPMAIPLPGYRSSALQGVGQEIDALKKQVADLQKSIGSLKSAHGAETYNPGAGYLNSGSAMCPPGSFVVSMISRTDGGGPHGIVSQVQPICRAVAINP</sequence>
<dbReference type="KEGG" id="vap:Vapar_4590"/>
<accession>C5CL45</accession>
<feature type="signal peptide" evidence="2">
    <location>
        <begin position="1"/>
        <end position="18"/>
    </location>
</feature>
<keyword evidence="2" id="KW-0732">Signal</keyword>
<evidence type="ECO:0000256" key="2">
    <source>
        <dbReference type="SAM" id="SignalP"/>
    </source>
</evidence>
<gene>
    <name evidence="3" type="ordered locus">Vapar_4590</name>
</gene>
<protein>
    <submittedName>
        <fullName evidence="3">Uncharacterized protein</fullName>
    </submittedName>
</protein>
<dbReference type="HOGENOM" id="CLU_885504_0_0_4"/>
<evidence type="ECO:0000313" key="3">
    <source>
        <dbReference type="EMBL" id="ACS21196.1"/>
    </source>
</evidence>
<feature type="coiled-coil region" evidence="1">
    <location>
        <begin position="231"/>
        <end position="258"/>
    </location>
</feature>
<dbReference type="AlphaFoldDB" id="C5CL45"/>
<feature type="chain" id="PRO_5002947779" evidence="2">
    <location>
        <begin position="19"/>
        <end position="314"/>
    </location>
</feature>
<reference evidence="3" key="1">
    <citation type="submission" date="2009-06" db="EMBL/GenBank/DDBJ databases">
        <title>Complete sequence of chromosome 1 of Variovorax paradoxus S110.</title>
        <authorList>
            <consortium name="US DOE Joint Genome Institute"/>
            <person name="Lucas S."/>
            <person name="Copeland A."/>
            <person name="Lapidus A."/>
            <person name="Glavina del Rio T."/>
            <person name="Tice H."/>
            <person name="Bruce D."/>
            <person name="Goodwin L."/>
            <person name="Pitluck S."/>
            <person name="Chertkov O."/>
            <person name="Brettin T."/>
            <person name="Detter J.C."/>
            <person name="Han C."/>
            <person name="Larimer F."/>
            <person name="Land M."/>
            <person name="Hauser L."/>
            <person name="Kyrpides N."/>
            <person name="Ovchinnikova G."/>
            <person name="Orwin P."/>
            <person name="Leadbetter J.R."/>
            <person name="Spain J.C."/>
            <person name="Han J.I."/>
        </authorList>
    </citation>
    <scope>NUCLEOTIDE SEQUENCE</scope>
    <source>
        <strain evidence="3">S110</strain>
    </source>
</reference>